<sequence length="370" mass="43372">MLSSSRTDVLAYLNEFEPDAVRTRKHRSKFVRGRFYSAGPREIVSFDQHDKWRYYGLFLHLGLDPFTGEFLWVKIYWTNRNPVLITSYYLEAMRRDGGIPLLTFSDPGGENNGIANVQSTIHQRLDPNLAGTVQHKWFFDKMNIKSEIGWSIIRQNFAPGFEALMDKGETMGYIDFKTPTPVETFLFRWLAIPWLQKELDAWVDRFNNSPRRANKHKILPKGIPTHIRQNPERFNSHDYMVRVPNDLFDEMEQIWSPPNHPVFQLTCPPFEDFVQTFYDELGSPPVSIETFWPTYIALKARFRQLGRPVHNEFATAFQREEDVFEQEVALQGEVNDLEEEFVDDLLFSDGEGNSEDETEDYLLLYTDDET</sequence>
<organism evidence="1 2">
    <name type="scientific">Mycena pura</name>
    <dbReference type="NCBI Taxonomy" id="153505"/>
    <lineage>
        <taxon>Eukaryota</taxon>
        <taxon>Fungi</taxon>
        <taxon>Dikarya</taxon>
        <taxon>Basidiomycota</taxon>
        <taxon>Agaricomycotina</taxon>
        <taxon>Agaricomycetes</taxon>
        <taxon>Agaricomycetidae</taxon>
        <taxon>Agaricales</taxon>
        <taxon>Marasmiineae</taxon>
        <taxon>Mycenaceae</taxon>
        <taxon>Mycena</taxon>
    </lineage>
</organism>
<evidence type="ECO:0008006" key="3">
    <source>
        <dbReference type="Google" id="ProtNLM"/>
    </source>
</evidence>
<evidence type="ECO:0000313" key="2">
    <source>
        <dbReference type="Proteomes" id="UP001219525"/>
    </source>
</evidence>
<dbReference type="EMBL" id="JARJCW010000003">
    <property type="protein sequence ID" value="KAJ7227034.1"/>
    <property type="molecule type" value="Genomic_DNA"/>
</dbReference>
<dbReference type="PANTHER" id="PTHR46177">
    <property type="entry name" value="INTEGRASE CATALYTIC DOMAIN-CONTAINING PROTEIN"/>
    <property type="match status" value="1"/>
</dbReference>
<evidence type="ECO:0000313" key="1">
    <source>
        <dbReference type="EMBL" id="KAJ7227034.1"/>
    </source>
</evidence>
<dbReference type="PANTHER" id="PTHR46177:SF1">
    <property type="entry name" value="INTEGRASE CATALYTIC DOMAIN-CONTAINING PROTEIN"/>
    <property type="match status" value="1"/>
</dbReference>
<protein>
    <recommendedName>
        <fullName evidence="3">Integrase catalytic domain-containing protein</fullName>
    </recommendedName>
</protein>
<keyword evidence="2" id="KW-1185">Reference proteome</keyword>
<dbReference type="Proteomes" id="UP001219525">
    <property type="component" value="Unassembled WGS sequence"/>
</dbReference>
<comment type="caution">
    <text evidence="1">The sequence shown here is derived from an EMBL/GenBank/DDBJ whole genome shotgun (WGS) entry which is preliminary data.</text>
</comment>
<dbReference type="AlphaFoldDB" id="A0AAD6YS22"/>
<accession>A0AAD6YS22</accession>
<gene>
    <name evidence="1" type="ORF">GGX14DRAFT_627854</name>
</gene>
<reference evidence="1" key="1">
    <citation type="submission" date="2023-03" db="EMBL/GenBank/DDBJ databases">
        <title>Massive genome expansion in bonnet fungi (Mycena s.s.) driven by repeated elements and novel gene families across ecological guilds.</title>
        <authorList>
            <consortium name="Lawrence Berkeley National Laboratory"/>
            <person name="Harder C.B."/>
            <person name="Miyauchi S."/>
            <person name="Viragh M."/>
            <person name="Kuo A."/>
            <person name="Thoen E."/>
            <person name="Andreopoulos B."/>
            <person name="Lu D."/>
            <person name="Skrede I."/>
            <person name="Drula E."/>
            <person name="Henrissat B."/>
            <person name="Morin E."/>
            <person name="Kohler A."/>
            <person name="Barry K."/>
            <person name="LaButti K."/>
            <person name="Morin E."/>
            <person name="Salamov A."/>
            <person name="Lipzen A."/>
            <person name="Mereny Z."/>
            <person name="Hegedus B."/>
            <person name="Baldrian P."/>
            <person name="Stursova M."/>
            <person name="Weitz H."/>
            <person name="Taylor A."/>
            <person name="Grigoriev I.V."/>
            <person name="Nagy L.G."/>
            <person name="Martin F."/>
            <person name="Kauserud H."/>
        </authorList>
    </citation>
    <scope>NUCLEOTIDE SEQUENCE</scope>
    <source>
        <strain evidence="1">9144</strain>
    </source>
</reference>
<name>A0AAD6YS22_9AGAR</name>
<proteinExistence type="predicted"/>